<dbReference type="SMART" id="SM00922">
    <property type="entry name" value="MR_MLE"/>
    <property type="match status" value="1"/>
</dbReference>
<dbReference type="KEGG" id="bliq:INP51_12125"/>
<dbReference type="RefSeq" id="WP_193735106.1">
    <property type="nucleotide sequence ID" value="NZ_CP063304.1"/>
</dbReference>
<evidence type="ECO:0000313" key="3">
    <source>
        <dbReference type="EMBL" id="QOV18744.1"/>
    </source>
</evidence>
<dbReference type="InterPro" id="IPR034593">
    <property type="entry name" value="DgoD-like"/>
</dbReference>
<dbReference type="Proteomes" id="UP000593601">
    <property type="component" value="Chromosome"/>
</dbReference>
<dbReference type="Gene3D" id="3.30.390.10">
    <property type="entry name" value="Enolase-like, N-terminal domain"/>
    <property type="match status" value="1"/>
</dbReference>
<sequence length="374" mass="42827">MKDDKINLEELSYHKIACIKTLELRNRYSRLNGKNSVRGEHGYGDNFLIKEILTDQGARGWGLYLDSYDKEKDGMLIGRRVSDVFQFETGILGQEHFAYDFALHDLAGCILNVPVYRMLGGSEPPIVHCYDGVILMDDISPDIEPGGLSRILEECKADYELGYRDFKIKIGRAPKWMDWKKGLKEDIEVTTMIRDHYPDAKIMVDANSVYTMEKMKQYINATADCKLYWIEEPFVENYKEDLELKEYINDKSPGTMIADGEANPQLEKLLPMAEKGVIDVLQMDIASFGFTNWRKLLPKLQEHQIKISPHNWGLKIKTHYTANLAASYSYIPTIEGIIDETEGVDFSGYHLNQGRITIPDKAGFGMELIWGKEI</sequence>
<dbReference type="Gene3D" id="3.20.20.120">
    <property type="entry name" value="Enolase-like C-terminal domain"/>
    <property type="match status" value="1"/>
</dbReference>
<dbReference type="SFLD" id="SFLDS00001">
    <property type="entry name" value="Enolase"/>
    <property type="match status" value="1"/>
</dbReference>
<protein>
    <submittedName>
        <fullName evidence="3">Mandelate racemase</fullName>
    </submittedName>
</protein>
<name>A0A7M2RFJ2_9FIRM</name>
<dbReference type="InterPro" id="IPR013342">
    <property type="entry name" value="Mandelate_racemase_C"/>
</dbReference>
<evidence type="ECO:0000313" key="4">
    <source>
        <dbReference type="Proteomes" id="UP000593601"/>
    </source>
</evidence>
<proteinExistence type="predicted"/>
<feature type="domain" description="Mandelate racemase/muconate lactonizing enzyme C-terminal" evidence="2">
    <location>
        <begin position="148"/>
        <end position="255"/>
    </location>
</feature>
<dbReference type="SUPFAM" id="SSF54826">
    <property type="entry name" value="Enolase N-terminal domain-like"/>
    <property type="match status" value="1"/>
</dbReference>
<keyword evidence="1" id="KW-0479">Metal-binding</keyword>
<dbReference type="Pfam" id="PF13378">
    <property type="entry name" value="MR_MLE_C"/>
    <property type="match status" value="1"/>
</dbReference>
<reference evidence="3 4" key="1">
    <citation type="submission" date="2020-10" db="EMBL/GenBank/DDBJ databases">
        <title>Blautia liquoris sp.nov., isolated from the mud in a fermentation cellar used for the production of Chinese strong-flavoured liquor.</title>
        <authorList>
            <person name="Lu L."/>
        </authorList>
    </citation>
    <scope>NUCLEOTIDE SEQUENCE [LARGE SCALE GENOMIC DNA]</scope>
    <source>
        <strain evidence="3 4">LZLJ-3</strain>
    </source>
</reference>
<dbReference type="InterPro" id="IPR029017">
    <property type="entry name" value="Enolase-like_N"/>
</dbReference>
<evidence type="ECO:0000259" key="2">
    <source>
        <dbReference type="SMART" id="SM00922"/>
    </source>
</evidence>
<dbReference type="GO" id="GO:0046872">
    <property type="term" value="F:metal ion binding"/>
    <property type="evidence" value="ECO:0007669"/>
    <property type="project" value="UniProtKB-KW"/>
</dbReference>
<dbReference type="SUPFAM" id="SSF51604">
    <property type="entry name" value="Enolase C-terminal domain-like"/>
    <property type="match status" value="1"/>
</dbReference>
<dbReference type="PANTHER" id="PTHR48080">
    <property type="entry name" value="D-GALACTONATE DEHYDRATASE-RELATED"/>
    <property type="match status" value="1"/>
</dbReference>
<accession>A0A7M2RFJ2</accession>
<gene>
    <name evidence="3" type="ORF">INP51_12125</name>
</gene>
<dbReference type="EMBL" id="CP063304">
    <property type="protein sequence ID" value="QOV18744.1"/>
    <property type="molecule type" value="Genomic_DNA"/>
</dbReference>
<organism evidence="3 4">
    <name type="scientific">Blautia liquoris</name>
    <dbReference type="NCBI Taxonomy" id="2779518"/>
    <lineage>
        <taxon>Bacteria</taxon>
        <taxon>Bacillati</taxon>
        <taxon>Bacillota</taxon>
        <taxon>Clostridia</taxon>
        <taxon>Lachnospirales</taxon>
        <taxon>Lachnospiraceae</taxon>
        <taxon>Blautia</taxon>
    </lineage>
</organism>
<evidence type="ECO:0000256" key="1">
    <source>
        <dbReference type="ARBA" id="ARBA00022723"/>
    </source>
</evidence>
<dbReference type="InterPro" id="IPR036849">
    <property type="entry name" value="Enolase-like_C_sf"/>
</dbReference>
<dbReference type="InterPro" id="IPR029065">
    <property type="entry name" value="Enolase_C-like"/>
</dbReference>
<dbReference type="AlphaFoldDB" id="A0A7M2RFJ2"/>
<keyword evidence="4" id="KW-1185">Reference proteome</keyword>